<keyword evidence="2" id="KW-1185">Reference proteome</keyword>
<dbReference type="GO" id="GO:0050178">
    <property type="term" value="F:phenylpyruvate tautomerase activity"/>
    <property type="evidence" value="ECO:0007669"/>
    <property type="project" value="TreeGrafter"/>
</dbReference>
<protein>
    <submittedName>
        <fullName evidence="3">Macrophage migration inhibitory factor</fullName>
    </submittedName>
</protein>
<dbReference type="PANTHER" id="PTHR11954:SF37">
    <property type="entry name" value="MIF-LIKE PROTEIN MIF-2"/>
    <property type="match status" value="1"/>
</dbReference>
<evidence type="ECO:0000256" key="1">
    <source>
        <dbReference type="ARBA" id="ARBA00005851"/>
    </source>
</evidence>
<evidence type="ECO:0000313" key="2">
    <source>
        <dbReference type="Proteomes" id="UP000095283"/>
    </source>
</evidence>
<dbReference type="WBParaSite" id="Hba_10934">
    <property type="protein sequence ID" value="Hba_10934"/>
    <property type="gene ID" value="Hba_10934"/>
</dbReference>
<dbReference type="Proteomes" id="UP000095283">
    <property type="component" value="Unplaced"/>
</dbReference>
<name>A0A1I7X061_HETBA</name>
<dbReference type="AlphaFoldDB" id="A0A1I7X061"/>
<dbReference type="InterPro" id="IPR014347">
    <property type="entry name" value="Tautomerase/MIF_sf"/>
</dbReference>
<dbReference type="Pfam" id="PF01187">
    <property type="entry name" value="MIF"/>
    <property type="match status" value="1"/>
</dbReference>
<sequence>MTIVAQLSTGRVLQQEGQRNGERLVVPERNLSCAAFPTPGILFLPGTSQLHKYGYPCSFFQLLLRNQIYLYKKRVQMPMVRLVTNIPNNIIPENLERILVEITSGARVIHGVSNDPVVYITITSIGAVSGEDNIRHTRNITKFCEEELNISENKLSTFYFQVIIAFHDASPTEIGFCGTTVANQLD</sequence>
<dbReference type="PANTHER" id="PTHR11954">
    <property type="entry name" value="D-DOPACHROME DECARBOXYLASE"/>
    <property type="match status" value="1"/>
</dbReference>
<comment type="similarity">
    <text evidence="1">Belongs to the MIF family.</text>
</comment>
<dbReference type="InterPro" id="IPR001398">
    <property type="entry name" value="Macrophage_inhib_fac"/>
</dbReference>
<accession>A0A1I7X061</accession>
<evidence type="ECO:0000313" key="3">
    <source>
        <dbReference type="WBParaSite" id="Hba_10934"/>
    </source>
</evidence>
<dbReference type="GO" id="GO:0005125">
    <property type="term" value="F:cytokine activity"/>
    <property type="evidence" value="ECO:0007669"/>
    <property type="project" value="TreeGrafter"/>
</dbReference>
<dbReference type="Gene3D" id="3.30.429.10">
    <property type="entry name" value="Macrophage Migration Inhibitory Factor"/>
    <property type="match status" value="1"/>
</dbReference>
<reference evidence="3" key="1">
    <citation type="submission" date="2016-11" db="UniProtKB">
        <authorList>
            <consortium name="WormBaseParasite"/>
        </authorList>
    </citation>
    <scope>IDENTIFICATION</scope>
</reference>
<dbReference type="SUPFAM" id="SSF55331">
    <property type="entry name" value="Tautomerase/MIF"/>
    <property type="match status" value="1"/>
</dbReference>
<proteinExistence type="inferred from homology"/>
<organism evidence="2 3">
    <name type="scientific">Heterorhabditis bacteriophora</name>
    <name type="common">Entomopathogenic nematode worm</name>
    <dbReference type="NCBI Taxonomy" id="37862"/>
    <lineage>
        <taxon>Eukaryota</taxon>
        <taxon>Metazoa</taxon>
        <taxon>Ecdysozoa</taxon>
        <taxon>Nematoda</taxon>
        <taxon>Chromadorea</taxon>
        <taxon>Rhabditida</taxon>
        <taxon>Rhabditina</taxon>
        <taxon>Rhabditomorpha</taxon>
        <taxon>Strongyloidea</taxon>
        <taxon>Heterorhabditidae</taxon>
        <taxon>Heterorhabditis</taxon>
    </lineage>
</organism>
<dbReference type="GO" id="GO:0005615">
    <property type="term" value="C:extracellular space"/>
    <property type="evidence" value="ECO:0007669"/>
    <property type="project" value="TreeGrafter"/>
</dbReference>